<protein>
    <submittedName>
        <fullName evidence="1">Uncharacterized protein</fullName>
    </submittedName>
</protein>
<dbReference type="AlphaFoldDB" id="A0AA38WQJ7"/>
<reference evidence="1" key="1">
    <citation type="submission" date="2023-03" db="EMBL/GenBank/DDBJ databases">
        <title>Chromosome-scale reference genome and RAD-based genetic map of yellow starthistle (Centaurea solstitialis) reveal putative structural variation and QTLs associated with invader traits.</title>
        <authorList>
            <person name="Reatini B."/>
            <person name="Cang F.A."/>
            <person name="Jiang Q."/>
            <person name="Mckibben M.T.W."/>
            <person name="Barker M.S."/>
            <person name="Rieseberg L.H."/>
            <person name="Dlugosch K.M."/>
        </authorList>
    </citation>
    <scope>NUCLEOTIDE SEQUENCE</scope>
    <source>
        <strain evidence="1">CAN-66</strain>
        <tissue evidence="1">Leaf</tissue>
    </source>
</reference>
<feature type="non-terminal residue" evidence="1">
    <location>
        <position position="1"/>
    </location>
</feature>
<dbReference type="EMBL" id="JARYMX010000002">
    <property type="protein sequence ID" value="KAJ9561740.1"/>
    <property type="molecule type" value="Genomic_DNA"/>
</dbReference>
<evidence type="ECO:0000313" key="2">
    <source>
        <dbReference type="Proteomes" id="UP001172457"/>
    </source>
</evidence>
<sequence length="82" mass="9033">MEFRGQNSFKGTTSLFSGFENKGVGLEKNLGLKAYVFKPRFKDFGKEKSSFEENTSRVRSSSSFGRLSAGRSRVTAVGSPAR</sequence>
<gene>
    <name evidence="1" type="ORF">OSB04_006900</name>
</gene>
<comment type="caution">
    <text evidence="1">The sequence shown here is derived from an EMBL/GenBank/DDBJ whole genome shotgun (WGS) entry which is preliminary data.</text>
</comment>
<keyword evidence="2" id="KW-1185">Reference proteome</keyword>
<evidence type="ECO:0000313" key="1">
    <source>
        <dbReference type="EMBL" id="KAJ9561740.1"/>
    </source>
</evidence>
<proteinExistence type="predicted"/>
<accession>A0AA38WQJ7</accession>
<name>A0AA38WQJ7_9ASTR</name>
<dbReference type="Proteomes" id="UP001172457">
    <property type="component" value="Chromosome 2"/>
</dbReference>
<organism evidence="1 2">
    <name type="scientific">Centaurea solstitialis</name>
    <name type="common">yellow star-thistle</name>
    <dbReference type="NCBI Taxonomy" id="347529"/>
    <lineage>
        <taxon>Eukaryota</taxon>
        <taxon>Viridiplantae</taxon>
        <taxon>Streptophyta</taxon>
        <taxon>Embryophyta</taxon>
        <taxon>Tracheophyta</taxon>
        <taxon>Spermatophyta</taxon>
        <taxon>Magnoliopsida</taxon>
        <taxon>eudicotyledons</taxon>
        <taxon>Gunneridae</taxon>
        <taxon>Pentapetalae</taxon>
        <taxon>asterids</taxon>
        <taxon>campanulids</taxon>
        <taxon>Asterales</taxon>
        <taxon>Asteraceae</taxon>
        <taxon>Carduoideae</taxon>
        <taxon>Cardueae</taxon>
        <taxon>Centaureinae</taxon>
        <taxon>Centaurea</taxon>
    </lineage>
</organism>